<dbReference type="OrthoDB" id="5979489at2759"/>
<name>A0A814JCI6_9BILA</name>
<dbReference type="AlphaFoldDB" id="A0A814JCI6"/>
<keyword evidence="2" id="KW-1185">Reference proteome</keyword>
<evidence type="ECO:0000313" key="2">
    <source>
        <dbReference type="Proteomes" id="UP000663879"/>
    </source>
</evidence>
<protein>
    <submittedName>
        <fullName evidence="1">Uncharacterized protein</fullName>
    </submittedName>
</protein>
<gene>
    <name evidence="1" type="ORF">OXX778_LOCUS18186</name>
</gene>
<organism evidence="1 2">
    <name type="scientific">Brachionus calyciflorus</name>
    <dbReference type="NCBI Taxonomy" id="104777"/>
    <lineage>
        <taxon>Eukaryota</taxon>
        <taxon>Metazoa</taxon>
        <taxon>Spiralia</taxon>
        <taxon>Gnathifera</taxon>
        <taxon>Rotifera</taxon>
        <taxon>Eurotatoria</taxon>
        <taxon>Monogononta</taxon>
        <taxon>Pseudotrocha</taxon>
        <taxon>Ploima</taxon>
        <taxon>Brachionidae</taxon>
        <taxon>Brachionus</taxon>
    </lineage>
</organism>
<reference evidence="1" key="1">
    <citation type="submission" date="2021-02" db="EMBL/GenBank/DDBJ databases">
        <authorList>
            <person name="Nowell W R."/>
        </authorList>
    </citation>
    <scope>NUCLEOTIDE SEQUENCE</scope>
    <source>
        <strain evidence="1">Ploen Becks lab</strain>
    </source>
</reference>
<comment type="caution">
    <text evidence="1">The sequence shown here is derived from an EMBL/GenBank/DDBJ whole genome shotgun (WGS) entry which is preliminary data.</text>
</comment>
<dbReference type="EMBL" id="CAJNOC010004923">
    <property type="protein sequence ID" value="CAF1037497.1"/>
    <property type="molecule type" value="Genomic_DNA"/>
</dbReference>
<evidence type="ECO:0000313" key="1">
    <source>
        <dbReference type="EMBL" id="CAF1037497.1"/>
    </source>
</evidence>
<accession>A0A814JCI6</accession>
<dbReference type="Proteomes" id="UP000663879">
    <property type="component" value="Unassembled WGS sequence"/>
</dbReference>
<sequence length="127" mass="13982">MKLFTDSNECAKSELDLFMTPSTNTSNTSIVSGGWFENNPTSSVSVGTPIEFRYEGSTNHYLQLSRTSLYLQVSINKDKVLVTGDDATAPINNFLDSLFSQVELSFNGQSFETQTMSILTKPTSLTC</sequence>
<proteinExistence type="predicted"/>